<protein>
    <submittedName>
        <fullName evidence="5">ABC transporter ATP-binding protein</fullName>
    </submittedName>
</protein>
<gene>
    <name evidence="5" type="ORF">C3K47_10010</name>
</gene>
<evidence type="ECO:0000313" key="5">
    <source>
        <dbReference type="EMBL" id="POY36691.1"/>
    </source>
</evidence>
<dbReference type="SMART" id="SM00382">
    <property type="entry name" value="AAA"/>
    <property type="match status" value="1"/>
</dbReference>
<organism evidence="5 6">
    <name type="scientific">Solitalea longa</name>
    <dbReference type="NCBI Taxonomy" id="2079460"/>
    <lineage>
        <taxon>Bacteria</taxon>
        <taxon>Pseudomonadati</taxon>
        <taxon>Bacteroidota</taxon>
        <taxon>Sphingobacteriia</taxon>
        <taxon>Sphingobacteriales</taxon>
        <taxon>Sphingobacteriaceae</taxon>
        <taxon>Solitalea</taxon>
    </lineage>
</organism>
<name>A0A2S5A282_9SPHI</name>
<dbReference type="InterPro" id="IPR003593">
    <property type="entry name" value="AAA+_ATPase"/>
</dbReference>
<dbReference type="PANTHER" id="PTHR42781">
    <property type="entry name" value="SPERMIDINE/PUTRESCINE IMPORT ATP-BINDING PROTEIN POTA"/>
    <property type="match status" value="1"/>
</dbReference>
<dbReference type="OrthoDB" id="9802264at2"/>
<keyword evidence="1" id="KW-0813">Transport</keyword>
<dbReference type="GO" id="GO:0016887">
    <property type="term" value="F:ATP hydrolysis activity"/>
    <property type="evidence" value="ECO:0007669"/>
    <property type="project" value="InterPro"/>
</dbReference>
<dbReference type="Gene3D" id="3.40.50.300">
    <property type="entry name" value="P-loop containing nucleotide triphosphate hydrolases"/>
    <property type="match status" value="1"/>
</dbReference>
<dbReference type="EMBL" id="PQVF01000006">
    <property type="protein sequence ID" value="POY36691.1"/>
    <property type="molecule type" value="Genomic_DNA"/>
</dbReference>
<dbReference type="AlphaFoldDB" id="A0A2S5A282"/>
<proteinExistence type="predicted"/>
<dbReference type="GO" id="GO:0005524">
    <property type="term" value="F:ATP binding"/>
    <property type="evidence" value="ECO:0007669"/>
    <property type="project" value="UniProtKB-KW"/>
</dbReference>
<evidence type="ECO:0000259" key="4">
    <source>
        <dbReference type="PROSITE" id="PS50893"/>
    </source>
</evidence>
<dbReference type="InterPro" id="IPR027417">
    <property type="entry name" value="P-loop_NTPase"/>
</dbReference>
<evidence type="ECO:0000313" key="6">
    <source>
        <dbReference type="Proteomes" id="UP000236893"/>
    </source>
</evidence>
<dbReference type="SUPFAM" id="SSF52540">
    <property type="entry name" value="P-loop containing nucleoside triphosphate hydrolases"/>
    <property type="match status" value="1"/>
</dbReference>
<keyword evidence="3 5" id="KW-0067">ATP-binding</keyword>
<dbReference type="PANTHER" id="PTHR42781:SF4">
    <property type="entry name" value="SPERMIDINE_PUTRESCINE IMPORT ATP-BINDING PROTEIN POTA"/>
    <property type="match status" value="1"/>
</dbReference>
<sequence length="331" mass="36589">MLVIRNLHKQYPNNQQFSLNNVNCEIGKGEIVSLVGASGGGKSTLLKLIYGMLDADSGEILFNDKRVYGPSVNLLPGAKGMHFVQQDYNLNPYAKVYDNIAPVLPNTDLEFKKNRIHEILELLNIFDLKDKQAINLSGGQQQRVAIARALASGPDLLLLDEPFSNLDVILKNHLKRDLEALVEKTGVSILMVTHDSNDALSLSHRIIVLQNGQVVQVGCPKEVYNRPKSTYVARLFGAINILEASAFSKVFNREVPKSGKLLIHPHDIGISSVSGIPAKILKTEYNGSFELIIAEVEGLGRKLQINYPYIGRFKAGDHVFISVMSFAEVEE</sequence>
<dbReference type="RefSeq" id="WP_103788994.1">
    <property type="nucleotide sequence ID" value="NZ_PQVF01000006.1"/>
</dbReference>
<evidence type="ECO:0000256" key="1">
    <source>
        <dbReference type="ARBA" id="ARBA00022448"/>
    </source>
</evidence>
<reference evidence="5 6" key="1">
    <citation type="submission" date="2018-01" db="EMBL/GenBank/DDBJ databases">
        <authorList>
            <person name="Gaut B.S."/>
            <person name="Morton B.R."/>
            <person name="Clegg M.T."/>
            <person name="Duvall M.R."/>
        </authorList>
    </citation>
    <scope>NUCLEOTIDE SEQUENCE [LARGE SCALE GENOMIC DNA]</scope>
    <source>
        <strain evidence="5 6">HR-AV</strain>
    </source>
</reference>
<dbReference type="InterPro" id="IPR003439">
    <property type="entry name" value="ABC_transporter-like_ATP-bd"/>
</dbReference>
<comment type="caution">
    <text evidence="5">The sequence shown here is derived from an EMBL/GenBank/DDBJ whole genome shotgun (WGS) entry which is preliminary data.</text>
</comment>
<dbReference type="Proteomes" id="UP000236893">
    <property type="component" value="Unassembled WGS sequence"/>
</dbReference>
<evidence type="ECO:0000256" key="2">
    <source>
        <dbReference type="ARBA" id="ARBA00022741"/>
    </source>
</evidence>
<dbReference type="PROSITE" id="PS00211">
    <property type="entry name" value="ABC_TRANSPORTER_1"/>
    <property type="match status" value="1"/>
</dbReference>
<dbReference type="PROSITE" id="PS50893">
    <property type="entry name" value="ABC_TRANSPORTER_2"/>
    <property type="match status" value="1"/>
</dbReference>
<keyword evidence="6" id="KW-1185">Reference proteome</keyword>
<dbReference type="InterPro" id="IPR050093">
    <property type="entry name" value="ABC_SmlMolc_Importer"/>
</dbReference>
<keyword evidence="2" id="KW-0547">Nucleotide-binding</keyword>
<accession>A0A2S5A282</accession>
<dbReference type="InterPro" id="IPR017871">
    <property type="entry name" value="ABC_transporter-like_CS"/>
</dbReference>
<feature type="domain" description="ABC transporter" evidence="4">
    <location>
        <begin position="2"/>
        <end position="236"/>
    </location>
</feature>
<evidence type="ECO:0000256" key="3">
    <source>
        <dbReference type="ARBA" id="ARBA00022840"/>
    </source>
</evidence>
<dbReference type="Pfam" id="PF00005">
    <property type="entry name" value="ABC_tran"/>
    <property type="match status" value="1"/>
</dbReference>